<sequence>MHSIIRDFILPQNYIAEEVLLGAILINPTIFSQVISFLKSDSFFVESHKLIYNGLLILYKNDKIDILQLLYFLNDSQILNYVGGVFKIIELMRQSHIFMPSIDMYAYIRELMILIHNSYTRRLIIQYGYHVIELANIRDLPCHQIYNKVSEYLESTVHKIPKENLMTFQDLIGDLLIQLKYQNLSLVQFSIDQNMILSGFQKLDELTQGLQAGDLIVIAGRPSVGKTSFVVNIALNILVSVSFGVYFFSLEMSKMQILSKFVAIASGISTQSISLSKLTLDEWYYLNKICNDLMKYNVYINDTPNISIDYIEYASKLLSYETDIIKLVIIDYLQLVKVESFNSNLRTQELGYITRKLKVLAQYLDIPIVVLSQLNRSIETRVNKLPLLSDLRESGCLVNYCELNLDFINDLHVKSLYKFAIMIRTNLIKLLDFNTVYNIFLYTISLSLSLQYSFSIYCRFPLHSLGLTYNHKLYLKKVWLKLSSYLENNICTINYSYNLYFSILEYIYLPYIIYFNYIQVFDITEPDYMVLLTKKFVLHNSIEQDADIVIILSKADPHLSLSKIIDVSLCKNRNGATGSCKLLFIPQNNKFCDFEQ</sequence>
<evidence type="ECO:0000313" key="13">
    <source>
        <dbReference type="EMBL" id="AXI96190.1"/>
    </source>
</evidence>
<evidence type="ECO:0000256" key="8">
    <source>
        <dbReference type="ARBA" id="ARBA00023235"/>
    </source>
</evidence>
<dbReference type="InterPro" id="IPR027417">
    <property type="entry name" value="P-loop_NTPase"/>
</dbReference>
<keyword evidence="11" id="KW-0472">Membrane</keyword>
<accession>A0A345U6V4</accession>
<dbReference type="Pfam" id="PF00772">
    <property type="entry name" value="DnaB"/>
    <property type="match status" value="1"/>
</dbReference>
<dbReference type="GO" id="GO:0005829">
    <property type="term" value="C:cytosol"/>
    <property type="evidence" value="ECO:0007669"/>
    <property type="project" value="TreeGrafter"/>
</dbReference>
<proteinExistence type="inferred from homology"/>
<dbReference type="RefSeq" id="YP_009510517.1">
    <property type="nucleotide sequence ID" value="NC_039139.1"/>
</dbReference>
<dbReference type="InterPro" id="IPR007693">
    <property type="entry name" value="DNA_helicase_DnaB-like_N"/>
</dbReference>
<reference evidence="13" key="1">
    <citation type="journal article" date="2018" name="J. Phycol.">
        <title>Organellar genomics: a useful tool to study evolutionary relationships and molecular evolution in Gracilariaceae (Rhodophyta).</title>
        <authorList>
            <person name="Iha C."/>
            <person name="Grassa C.J."/>
            <person name="de M Lyra G."/>
            <person name="Davis C.C."/>
            <person name="Verbruggen H."/>
            <person name="Oliveira M.C."/>
        </authorList>
    </citation>
    <scope>NUCLEOTIDE SEQUENCE</scope>
</reference>
<keyword evidence="3" id="KW-0547">Nucleotide-binding</keyword>
<evidence type="ECO:0000256" key="6">
    <source>
        <dbReference type="ARBA" id="ARBA00022840"/>
    </source>
</evidence>
<keyword evidence="7" id="KW-0238">DNA-binding</keyword>
<dbReference type="Gene3D" id="3.40.50.300">
    <property type="entry name" value="P-loop containing nucleotide triphosphate hydrolases"/>
    <property type="match status" value="2"/>
</dbReference>
<dbReference type="AlphaFoldDB" id="A0A345U6V4"/>
<dbReference type="InterPro" id="IPR036185">
    <property type="entry name" value="DNA_heli_DnaB-like_N_sf"/>
</dbReference>
<dbReference type="PROSITE" id="PS51199">
    <property type="entry name" value="SF4_HELICASE"/>
    <property type="match status" value="2"/>
</dbReference>
<dbReference type="InterPro" id="IPR016136">
    <property type="entry name" value="DNA_helicase_N/primase_C"/>
</dbReference>
<dbReference type="PANTHER" id="PTHR30153:SF2">
    <property type="entry name" value="REPLICATIVE DNA HELICASE"/>
    <property type="match status" value="1"/>
</dbReference>
<dbReference type="GO" id="GO:0005524">
    <property type="term" value="F:ATP binding"/>
    <property type="evidence" value="ECO:0007669"/>
    <property type="project" value="UniProtKB-KW"/>
</dbReference>
<keyword evidence="6" id="KW-0067">ATP-binding</keyword>
<keyword evidence="13" id="KW-0934">Plastid</keyword>
<evidence type="ECO:0000256" key="10">
    <source>
        <dbReference type="ARBA" id="ARBA00048954"/>
    </source>
</evidence>
<keyword evidence="11" id="KW-0812">Transmembrane</keyword>
<protein>
    <recommendedName>
        <fullName evidence="9">DNA 5'-3' helicase</fullName>
        <ecNumber evidence="9">5.6.2.3</ecNumber>
    </recommendedName>
</protein>
<dbReference type="Gene3D" id="1.10.860.10">
    <property type="entry name" value="DNAb Helicase, Chain A"/>
    <property type="match status" value="1"/>
</dbReference>
<evidence type="ECO:0000256" key="2">
    <source>
        <dbReference type="ARBA" id="ARBA00022705"/>
    </source>
</evidence>
<geneLocation type="chloroplast" evidence="13"/>
<feature type="domain" description="SF4 helicase" evidence="12">
    <location>
        <begin position="541"/>
        <end position="596"/>
    </location>
</feature>
<evidence type="ECO:0000256" key="5">
    <source>
        <dbReference type="ARBA" id="ARBA00022806"/>
    </source>
</evidence>
<organism evidence="13">
    <name type="scientific">Gracilaria caudata</name>
    <dbReference type="NCBI Taxonomy" id="2572395"/>
    <lineage>
        <taxon>Eukaryota</taxon>
        <taxon>Rhodophyta</taxon>
        <taxon>Florideophyceae</taxon>
        <taxon>Rhodymeniophycidae</taxon>
        <taxon>Gracilariales</taxon>
        <taxon>Gracilariaceae</taxon>
        <taxon>Gracilaria</taxon>
    </lineage>
</organism>
<dbReference type="EMBL" id="MH396009">
    <property type="protein sequence ID" value="AXI96190.1"/>
    <property type="molecule type" value="Genomic_DNA"/>
</dbReference>
<dbReference type="SUPFAM" id="SSF48024">
    <property type="entry name" value="N-terminal domain of DnaB helicase"/>
    <property type="match status" value="1"/>
</dbReference>
<comment type="similarity">
    <text evidence="1">Belongs to the helicase family. DnaB subfamily.</text>
</comment>
<evidence type="ECO:0000256" key="11">
    <source>
        <dbReference type="SAM" id="Phobius"/>
    </source>
</evidence>
<feature type="domain" description="SF4 helicase" evidence="12">
    <location>
        <begin position="189"/>
        <end position="395"/>
    </location>
</feature>
<dbReference type="GO" id="GO:0003677">
    <property type="term" value="F:DNA binding"/>
    <property type="evidence" value="ECO:0007669"/>
    <property type="project" value="UniProtKB-KW"/>
</dbReference>
<keyword evidence="5 13" id="KW-0347">Helicase</keyword>
<evidence type="ECO:0000256" key="4">
    <source>
        <dbReference type="ARBA" id="ARBA00022801"/>
    </source>
</evidence>
<evidence type="ECO:0000256" key="3">
    <source>
        <dbReference type="ARBA" id="ARBA00022741"/>
    </source>
</evidence>
<dbReference type="InterPro" id="IPR007694">
    <property type="entry name" value="DNA_helicase_DnaB-like_C"/>
</dbReference>
<dbReference type="GeneID" id="37622864"/>
<keyword evidence="13" id="KW-0150">Chloroplast</keyword>
<comment type="catalytic activity">
    <reaction evidence="10">
        <text>ATP + H2O = ADP + phosphate + H(+)</text>
        <dbReference type="Rhea" id="RHEA:13065"/>
        <dbReference type="ChEBI" id="CHEBI:15377"/>
        <dbReference type="ChEBI" id="CHEBI:15378"/>
        <dbReference type="ChEBI" id="CHEBI:30616"/>
        <dbReference type="ChEBI" id="CHEBI:43474"/>
        <dbReference type="ChEBI" id="CHEBI:456216"/>
        <dbReference type="EC" id="5.6.2.3"/>
    </reaction>
</comment>
<evidence type="ECO:0000256" key="7">
    <source>
        <dbReference type="ARBA" id="ARBA00023125"/>
    </source>
</evidence>
<evidence type="ECO:0000256" key="9">
    <source>
        <dbReference type="ARBA" id="ARBA00044969"/>
    </source>
</evidence>
<evidence type="ECO:0000256" key="1">
    <source>
        <dbReference type="ARBA" id="ARBA00008428"/>
    </source>
</evidence>
<name>A0A345U6V4_9FLOR</name>
<dbReference type="EC" id="5.6.2.3" evidence="9"/>
<dbReference type="Pfam" id="PF03796">
    <property type="entry name" value="DnaB_C"/>
    <property type="match status" value="1"/>
</dbReference>
<evidence type="ECO:0000259" key="12">
    <source>
        <dbReference type="PROSITE" id="PS51199"/>
    </source>
</evidence>
<dbReference type="GO" id="GO:0006260">
    <property type="term" value="P:DNA replication"/>
    <property type="evidence" value="ECO:0007669"/>
    <property type="project" value="UniProtKB-KW"/>
</dbReference>
<keyword evidence="4" id="KW-0378">Hydrolase</keyword>
<keyword evidence="8" id="KW-0413">Isomerase</keyword>
<feature type="transmembrane region" description="Helical" evidence="11">
    <location>
        <begin position="229"/>
        <end position="250"/>
    </location>
</feature>
<dbReference type="GO" id="GO:0016787">
    <property type="term" value="F:hydrolase activity"/>
    <property type="evidence" value="ECO:0007669"/>
    <property type="project" value="UniProtKB-KW"/>
</dbReference>
<keyword evidence="2" id="KW-0235">DNA replication</keyword>
<dbReference type="GO" id="GO:0043139">
    <property type="term" value="F:5'-3' DNA helicase activity"/>
    <property type="evidence" value="ECO:0007669"/>
    <property type="project" value="UniProtKB-EC"/>
</dbReference>
<gene>
    <name evidence="13" type="primary">dnaB</name>
</gene>
<dbReference type="PANTHER" id="PTHR30153">
    <property type="entry name" value="REPLICATIVE DNA HELICASE DNAB"/>
    <property type="match status" value="1"/>
</dbReference>
<keyword evidence="11" id="KW-1133">Transmembrane helix</keyword>
<dbReference type="SUPFAM" id="SSF52540">
    <property type="entry name" value="P-loop containing nucleoside triphosphate hydrolases"/>
    <property type="match status" value="1"/>
</dbReference>